<dbReference type="InterPro" id="IPR009078">
    <property type="entry name" value="Ferritin-like_SF"/>
</dbReference>
<dbReference type="PANTHER" id="PTHR34400:SF4">
    <property type="entry name" value="MEMBRANE PROTEIN"/>
    <property type="match status" value="1"/>
</dbReference>
<dbReference type="RefSeq" id="WP_016416835.1">
    <property type="nucleotide sequence ID" value="NZ_AUAB01000030.1"/>
</dbReference>
<dbReference type="OrthoDB" id="9800162at2"/>
<dbReference type="InterPro" id="IPR012347">
    <property type="entry name" value="Ferritin-like"/>
</dbReference>
<dbReference type="PANTHER" id="PTHR34400">
    <property type="match status" value="1"/>
</dbReference>
<dbReference type="Gene3D" id="1.20.1260.10">
    <property type="match status" value="1"/>
</dbReference>
<dbReference type="Pfam" id="PF12902">
    <property type="entry name" value="Ferritin-like"/>
    <property type="match status" value="1"/>
</dbReference>
<reference evidence="2 3" key="1">
    <citation type="journal article" date="2013" name="Genome Announc.">
        <title>Draft genome sequence of the moderately halophilic gammaproteobacterium Halomonas anticariensis FP35.</title>
        <authorList>
            <person name="Tahrioui A."/>
            <person name="Quesada E."/>
            <person name="Llamas I."/>
        </authorList>
    </citation>
    <scope>NUCLEOTIDE SEQUENCE [LARGE SCALE GENOMIC DNA]</scope>
    <source>
        <strain evidence="3">DSM 16096 / CECT 5854 / LMG 22089 / FP35</strain>
    </source>
</reference>
<dbReference type="AlphaFoldDB" id="S2KJN1"/>
<sequence>MKTMAPSETEREDLPTGLFDRLTRTSEPALQDLREAAQLALQVEFTTIPVYLSALYSISDTGSHAYQTLRSVAMEEMFHVNQAANIIVALGALPKFTGDAVPTFPGYLPQANPNTTPMVGLFRASPDVFANVFAAIESPAQYGAPPQGDNYDSIAQLYGALVDAVDAYPGNPFSTVDVPGRQRTNIYLGKFGGNVNAVVDKKSFYAAVNEIVEQGEGTVPPEKPLVPVESFGTYNHYGKRTDGTYGPILGTPYELSHFLKFREVSLDSANFPATRPIISNPDSNDYTNQRAKRLSDSFDYRYSLMLRAFEAAFKDDSPDPYFNVVLSIMHRVLPHLARALMSTPAFADGDSSVGPNAAPAWRYTSDTRLPFEELTQALEGELDQLSTSPRDDALRTHLKAAVAGDKEILTAAKALGL</sequence>
<feature type="domain" description="Iminophenyl-pyruvate dimer synthase" evidence="1">
    <location>
        <begin position="38"/>
        <end position="263"/>
    </location>
</feature>
<dbReference type="Proteomes" id="UP000014463">
    <property type="component" value="Unassembled WGS sequence"/>
</dbReference>
<keyword evidence="3" id="KW-1185">Reference proteome</keyword>
<dbReference type="SUPFAM" id="SSF47240">
    <property type="entry name" value="Ferritin-like"/>
    <property type="match status" value="1"/>
</dbReference>
<dbReference type="STRING" id="1121939.L861_15765"/>
<dbReference type="InterPro" id="IPR026820">
    <property type="entry name" value="VioB/RebD_dom"/>
</dbReference>
<name>S2KJN1_LITA3</name>
<proteinExistence type="predicted"/>
<evidence type="ECO:0000259" key="1">
    <source>
        <dbReference type="Pfam" id="PF12902"/>
    </source>
</evidence>
<gene>
    <name evidence="2" type="ORF">L861_15765</name>
</gene>
<evidence type="ECO:0000313" key="3">
    <source>
        <dbReference type="Proteomes" id="UP000014463"/>
    </source>
</evidence>
<evidence type="ECO:0000313" key="2">
    <source>
        <dbReference type="EMBL" id="EPC02165.1"/>
    </source>
</evidence>
<comment type="caution">
    <text evidence="2">The sequence shown here is derived from an EMBL/GenBank/DDBJ whole genome shotgun (WGS) entry which is preliminary data.</text>
</comment>
<dbReference type="eggNOG" id="COG3369">
    <property type="taxonomic scope" value="Bacteria"/>
</dbReference>
<organism evidence="2 3">
    <name type="scientific">Litchfieldella anticariensis (strain DSM 16096 / CECT 5854 / CIP 108499 / LMG 22089 / FP35)</name>
    <name type="common">Halomonas anticariensis</name>
    <dbReference type="NCBI Taxonomy" id="1121939"/>
    <lineage>
        <taxon>Bacteria</taxon>
        <taxon>Pseudomonadati</taxon>
        <taxon>Pseudomonadota</taxon>
        <taxon>Gammaproteobacteria</taxon>
        <taxon>Oceanospirillales</taxon>
        <taxon>Halomonadaceae</taxon>
        <taxon>Litchfieldella</taxon>
    </lineage>
</organism>
<dbReference type="PATRIC" id="fig|1121939.11.peg.2327"/>
<protein>
    <recommendedName>
        <fullName evidence="1">Iminophenyl-pyruvate dimer synthase domain-containing protein</fullName>
    </recommendedName>
</protein>
<dbReference type="EMBL" id="ASTJ01000026">
    <property type="protein sequence ID" value="EPC02165.1"/>
    <property type="molecule type" value="Genomic_DNA"/>
</dbReference>
<accession>S2KJN1</accession>